<dbReference type="PANTHER" id="PTHR43004:SF19">
    <property type="entry name" value="BINDING MONOOXYGENASE, PUTATIVE (JCVI)-RELATED"/>
    <property type="match status" value="1"/>
</dbReference>
<dbReference type="InterPro" id="IPR050641">
    <property type="entry name" value="RIFMO-like"/>
</dbReference>
<dbReference type="PRINTS" id="PR00420">
    <property type="entry name" value="RNGMNOXGNASE"/>
</dbReference>
<evidence type="ECO:0000313" key="5">
    <source>
        <dbReference type="EMBL" id="SEG93555.1"/>
    </source>
</evidence>
<keyword evidence="5" id="KW-0560">Oxidoreductase</keyword>
<dbReference type="OrthoDB" id="8670884at2"/>
<dbReference type="InterPro" id="IPR036188">
    <property type="entry name" value="FAD/NAD-bd_sf"/>
</dbReference>
<keyword evidence="6" id="KW-1185">Reference proteome</keyword>
<accession>A0A1H6E9P8</accession>
<gene>
    <name evidence="5" type="ORF">SAMN05216223_12814</name>
</gene>
<dbReference type="Gene3D" id="3.50.50.60">
    <property type="entry name" value="FAD/NAD(P)-binding domain"/>
    <property type="match status" value="1"/>
</dbReference>
<keyword evidence="5" id="KW-0223">Dioxygenase</keyword>
<dbReference type="Pfam" id="PF01494">
    <property type="entry name" value="FAD_binding_3"/>
    <property type="match status" value="1"/>
</dbReference>
<dbReference type="Gene3D" id="3.30.70.2450">
    <property type="match status" value="1"/>
</dbReference>
<dbReference type="RefSeq" id="WP_103890584.1">
    <property type="nucleotide sequence ID" value="NZ_FNVU01000028.1"/>
</dbReference>
<feature type="domain" description="FAD-binding" evidence="4">
    <location>
        <begin position="15"/>
        <end position="351"/>
    </location>
</feature>
<proteinExistence type="predicted"/>
<organism evidence="5 6">
    <name type="scientific">Actinacidiphila yanglinensis</name>
    <dbReference type="NCBI Taxonomy" id="310779"/>
    <lineage>
        <taxon>Bacteria</taxon>
        <taxon>Bacillati</taxon>
        <taxon>Actinomycetota</taxon>
        <taxon>Actinomycetes</taxon>
        <taxon>Kitasatosporales</taxon>
        <taxon>Streptomycetaceae</taxon>
        <taxon>Actinacidiphila</taxon>
    </lineage>
</organism>
<keyword evidence="2" id="KW-0285">Flavoprotein</keyword>
<dbReference type="EMBL" id="FNVU01000028">
    <property type="protein sequence ID" value="SEG93555.1"/>
    <property type="molecule type" value="Genomic_DNA"/>
</dbReference>
<name>A0A1H6E9P8_9ACTN</name>
<dbReference type="SUPFAM" id="SSF51905">
    <property type="entry name" value="FAD/NAD(P)-binding domain"/>
    <property type="match status" value="1"/>
</dbReference>
<comment type="cofactor">
    <cofactor evidence="1">
        <name>FAD</name>
        <dbReference type="ChEBI" id="CHEBI:57692"/>
    </cofactor>
</comment>
<evidence type="ECO:0000313" key="6">
    <source>
        <dbReference type="Proteomes" id="UP000236754"/>
    </source>
</evidence>
<protein>
    <submittedName>
        <fullName evidence="5">NADPH-dependent dioxygenase</fullName>
    </submittedName>
</protein>
<evidence type="ECO:0000259" key="4">
    <source>
        <dbReference type="Pfam" id="PF01494"/>
    </source>
</evidence>
<evidence type="ECO:0000256" key="2">
    <source>
        <dbReference type="ARBA" id="ARBA00022630"/>
    </source>
</evidence>
<evidence type="ECO:0000256" key="3">
    <source>
        <dbReference type="ARBA" id="ARBA00022827"/>
    </source>
</evidence>
<sequence>MGEVRAGATKPSAPAVLVAGAGPVGLVAAHELARRGVPVRVVDRAAGPATTSRALAVHARTMEILEQMGVLRDLMPLGRKVEHFSLHMRGRTLIRFDTNYSALPTRFPFSLMVDQVVTERVLRERLARLGVEVEWGVGLEEFTPHEDRVDVRLSGPGGSTELLSVPWLVGTDGAHSTVRKSLGLQLLGDATETWLNADVVVADLGLPPDSNHLLHTGKGTLLMVPFPQDGKWRVIDTQDIGDADRPEVVRTRLESKISAAVGHRVTVGEPTWISVFTVQQRMITSMRVGRCFVAGDAAHVHSPASGQGMNAGIQDAYNLSWKLADVVRGFAEYRLLDSYSAERVPIGERLLGSTRLATALVSLRNVLGPILLPVGMGVMRLVGPLKRKLERKMIRGFCGLNVEYPTSPINPPPPAAGTGQVRGPLPGQRVGCTEQAHRDHAGWRALCEELADPRWTLLLPADAARVAGELPERLDRTYGALSVRALCDLDFGQTGPRPLLDAGGTVRADLGLAPGDYALIRPDGYLAAKGPLRRSEELIRLLGRIGLAAAGNRPAEIPGAH</sequence>
<dbReference type="PANTHER" id="PTHR43004">
    <property type="entry name" value="TRK SYSTEM POTASSIUM UPTAKE PROTEIN"/>
    <property type="match status" value="1"/>
</dbReference>
<reference evidence="5 6" key="1">
    <citation type="submission" date="2016-10" db="EMBL/GenBank/DDBJ databases">
        <authorList>
            <person name="de Groot N.N."/>
        </authorList>
    </citation>
    <scope>NUCLEOTIDE SEQUENCE [LARGE SCALE GENOMIC DNA]</scope>
    <source>
        <strain evidence="5 6">CGMCC 4.2023</strain>
    </source>
</reference>
<keyword evidence="3" id="KW-0274">FAD</keyword>
<dbReference type="InterPro" id="IPR002938">
    <property type="entry name" value="FAD-bd"/>
</dbReference>
<evidence type="ECO:0000256" key="1">
    <source>
        <dbReference type="ARBA" id="ARBA00001974"/>
    </source>
</evidence>
<dbReference type="AlphaFoldDB" id="A0A1H6E9P8"/>
<dbReference type="GO" id="GO:0071949">
    <property type="term" value="F:FAD binding"/>
    <property type="evidence" value="ECO:0007669"/>
    <property type="project" value="InterPro"/>
</dbReference>
<dbReference type="Proteomes" id="UP000236754">
    <property type="component" value="Unassembled WGS sequence"/>
</dbReference>
<dbReference type="GO" id="GO:0016709">
    <property type="term" value="F:oxidoreductase activity, acting on paired donors, with incorporation or reduction of molecular oxygen, NAD(P)H as one donor, and incorporation of one atom of oxygen"/>
    <property type="evidence" value="ECO:0007669"/>
    <property type="project" value="UniProtKB-ARBA"/>
</dbReference>
<dbReference type="GO" id="GO:0051213">
    <property type="term" value="F:dioxygenase activity"/>
    <property type="evidence" value="ECO:0007669"/>
    <property type="project" value="UniProtKB-KW"/>
</dbReference>